<name>A0A0A3Y1H2_BRAJP</name>
<dbReference type="EMBL" id="JBEPTQ010000002">
    <property type="protein sequence ID" value="MET4718531.1"/>
    <property type="molecule type" value="Genomic_DNA"/>
</dbReference>
<dbReference type="PROSITE" id="PS51725">
    <property type="entry name" value="ABM"/>
    <property type="match status" value="1"/>
</dbReference>
<evidence type="ECO:0000259" key="1">
    <source>
        <dbReference type="PROSITE" id="PS51725"/>
    </source>
</evidence>
<dbReference type="InterPro" id="IPR050404">
    <property type="entry name" value="Heme-degrading_MO"/>
</dbReference>
<dbReference type="KEGG" id="bjp:RN69_11440"/>
<keyword evidence="2" id="KW-0560">Oxidoreductase</keyword>
<dbReference type="Pfam" id="PF03992">
    <property type="entry name" value="ABM"/>
    <property type="match status" value="1"/>
</dbReference>
<keyword evidence="2" id="KW-0503">Monooxygenase</keyword>
<keyword evidence="5" id="KW-1185">Reference proteome</keyword>
<dbReference type="PANTHER" id="PTHR34474:SF2">
    <property type="entry name" value="SIGNAL TRANSDUCTION PROTEIN TRAP"/>
    <property type="match status" value="1"/>
</dbReference>
<evidence type="ECO:0000313" key="4">
    <source>
        <dbReference type="Proteomes" id="UP000030377"/>
    </source>
</evidence>
<dbReference type="AlphaFoldDB" id="A0A0A3Y1H2"/>
<dbReference type="RefSeq" id="WP_014492480.1">
    <property type="nucleotide sequence ID" value="NZ_BJNK01000044.1"/>
</dbReference>
<evidence type="ECO:0000313" key="3">
    <source>
        <dbReference type="EMBL" id="MET4718531.1"/>
    </source>
</evidence>
<dbReference type="PATRIC" id="fig|375.37.peg.6632"/>
<dbReference type="Proteomes" id="UP001549291">
    <property type="component" value="Unassembled WGS sequence"/>
</dbReference>
<proteinExistence type="predicted"/>
<protein>
    <submittedName>
        <fullName evidence="2">Antibiotic biosynthesis monooxygenase</fullName>
    </submittedName>
    <submittedName>
        <fullName evidence="3">Heme-degrading monooxygenase HmoA</fullName>
    </submittedName>
</protein>
<accession>A0A0A3Y1H2</accession>
<dbReference type="EMBL" id="JRPN01000003">
    <property type="protein sequence ID" value="KGT80537.1"/>
    <property type="molecule type" value="Genomic_DNA"/>
</dbReference>
<dbReference type="Proteomes" id="UP000030377">
    <property type="component" value="Unassembled WGS sequence"/>
</dbReference>
<gene>
    <name evidence="3" type="ORF">ABIF63_002637</name>
    <name evidence="2" type="ORF">MA20_03580</name>
</gene>
<organism evidence="2 4">
    <name type="scientific">Bradyrhizobium japonicum</name>
    <dbReference type="NCBI Taxonomy" id="375"/>
    <lineage>
        <taxon>Bacteria</taxon>
        <taxon>Pseudomonadati</taxon>
        <taxon>Pseudomonadota</taxon>
        <taxon>Alphaproteobacteria</taxon>
        <taxon>Hyphomicrobiales</taxon>
        <taxon>Nitrobacteraceae</taxon>
        <taxon>Bradyrhizobium</taxon>
    </lineage>
</organism>
<dbReference type="Gene3D" id="3.30.70.100">
    <property type="match status" value="1"/>
</dbReference>
<dbReference type="SUPFAM" id="SSF54909">
    <property type="entry name" value="Dimeric alpha+beta barrel"/>
    <property type="match status" value="1"/>
</dbReference>
<evidence type="ECO:0000313" key="5">
    <source>
        <dbReference type="Proteomes" id="UP001549291"/>
    </source>
</evidence>
<dbReference type="STRING" id="375.BKD09_RS10565"/>
<dbReference type="InterPro" id="IPR007138">
    <property type="entry name" value="ABM_dom"/>
</dbReference>
<dbReference type="GO" id="GO:0004497">
    <property type="term" value="F:monooxygenase activity"/>
    <property type="evidence" value="ECO:0007669"/>
    <property type="project" value="UniProtKB-KW"/>
</dbReference>
<dbReference type="eggNOG" id="COG2329">
    <property type="taxonomic scope" value="Bacteria"/>
</dbReference>
<reference evidence="2 4" key="1">
    <citation type="submission" date="2014-09" db="EMBL/GenBank/DDBJ databases">
        <title>Draft genome of Bradyrhizobium japonicum Is-34.</title>
        <authorList>
            <person name="Tsurumaru H."/>
            <person name="Yamakawa T."/>
            <person name="Hashimoto S."/>
            <person name="Okizaki K."/>
            <person name="Kanesaki Y."/>
            <person name="Yoshikawa H."/>
            <person name="Yajima S."/>
        </authorList>
    </citation>
    <scope>NUCLEOTIDE SEQUENCE [LARGE SCALE GENOMIC DNA]</scope>
    <source>
        <strain evidence="2 4">Is-34</strain>
    </source>
</reference>
<dbReference type="InterPro" id="IPR011008">
    <property type="entry name" value="Dimeric_a/b-barrel"/>
</dbReference>
<reference evidence="3 5" key="2">
    <citation type="submission" date="2024-06" db="EMBL/GenBank/DDBJ databases">
        <title>Genomic Encyclopedia of Type Strains, Phase V (KMG-V): Genome sequencing to study the core and pangenomes of soil and plant-associated prokaryotes.</title>
        <authorList>
            <person name="Whitman W."/>
        </authorList>
    </citation>
    <scope>NUCLEOTIDE SEQUENCE [LARGE SCALE GENOMIC DNA]</scope>
    <source>
        <strain evidence="3 5">USDA 160</strain>
    </source>
</reference>
<sequence>MFIAMNRFQVKLGSEAAFETVWRTRESYLGSMAGFVEFHLLKGPVLEDHTLYSSHTVWVDKAAFEAWTRSDEFRRAHARADNKTGESLYLGHPKFEGFEVIMTERKTNAAA</sequence>
<evidence type="ECO:0000313" key="2">
    <source>
        <dbReference type="EMBL" id="KGT80537.1"/>
    </source>
</evidence>
<comment type="caution">
    <text evidence="2">The sequence shown here is derived from an EMBL/GenBank/DDBJ whole genome shotgun (WGS) entry which is preliminary data.</text>
</comment>
<dbReference type="PANTHER" id="PTHR34474">
    <property type="entry name" value="SIGNAL TRANSDUCTION PROTEIN TRAP"/>
    <property type="match status" value="1"/>
</dbReference>
<feature type="domain" description="ABM" evidence="1">
    <location>
        <begin position="2"/>
        <end position="102"/>
    </location>
</feature>
<dbReference type="GeneID" id="64072603"/>